<sequence length="199" mass="21271">MSPRFALLPVLLLAACDRAADEGAQQQGALPQEKADLAADIAENLNPGLSGEIDRSQAGALMPTVELSQPDGSTLNTGALQGTPVLVNLWATWCAPCVVEMPMLDRLAQTYDGRLRVVTVSQDLRGGEVVAPFFDQYDFAKLEPWLDPDGDYPEALGGEGVLPMTVLYDASGREVWRVVGGYEWTGPEARRAIDAALAG</sequence>
<reference evidence="5 6" key="1">
    <citation type="submission" date="2020-06" db="EMBL/GenBank/DDBJ databases">
        <title>Altererythrobacter sp. HHU K3-1.</title>
        <authorList>
            <person name="Zhang D."/>
            <person name="Xue H."/>
        </authorList>
    </citation>
    <scope>NUCLEOTIDE SEQUENCE [LARGE SCALE GENOMIC DNA]</scope>
    <source>
        <strain evidence="5 6">HHU K3-1</strain>
    </source>
</reference>
<dbReference type="Proteomes" id="UP000561438">
    <property type="component" value="Unassembled WGS sequence"/>
</dbReference>
<dbReference type="InterPro" id="IPR017937">
    <property type="entry name" value="Thioredoxin_CS"/>
</dbReference>
<dbReference type="AlphaFoldDB" id="A0A850H1K6"/>
<dbReference type="Gene3D" id="3.40.30.10">
    <property type="entry name" value="Glutaredoxin"/>
    <property type="match status" value="1"/>
</dbReference>
<accession>A0A850H1K6</accession>
<dbReference type="GO" id="GO:0017004">
    <property type="term" value="P:cytochrome complex assembly"/>
    <property type="evidence" value="ECO:0007669"/>
    <property type="project" value="UniProtKB-KW"/>
</dbReference>
<keyword evidence="3" id="KW-0676">Redox-active center</keyword>
<dbReference type="CDD" id="cd02966">
    <property type="entry name" value="TlpA_like_family"/>
    <property type="match status" value="1"/>
</dbReference>
<organism evidence="5 6">
    <name type="scientific">Qipengyuania atrilutea</name>
    <dbReference type="NCBI Taxonomy" id="2744473"/>
    <lineage>
        <taxon>Bacteria</taxon>
        <taxon>Pseudomonadati</taxon>
        <taxon>Pseudomonadota</taxon>
        <taxon>Alphaproteobacteria</taxon>
        <taxon>Sphingomonadales</taxon>
        <taxon>Erythrobacteraceae</taxon>
        <taxon>Qipengyuania</taxon>
    </lineage>
</organism>
<evidence type="ECO:0000256" key="2">
    <source>
        <dbReference type="ARBA" id="ARBA00022748"/>
    </source>
</evidence>
<dbReference type="InterPro" id="IPR013740">
    <property type="entry name" value="Redoxin"/>
</dbReference>
<protein>
    <submittedName>
        <fullName evidence="5">TlpA family protein disulfide reductase</fullName>
    </submittedName>
</protein>
<dbReference type="PANTHER" id="PTHR42852:SF13">
    <property type="entry name" value="PROTEIN DIPZ"/>
    <property type="match status" value="1"/>
</dbReference>
<evidence type="ECO:0000256" key="3">
    <source>
        <dbReference type="ARBA" id="ARBA00023284"/>
    </source>
</evidence>
<dbReference type="PANTHER" id="PTHR42852">
    <property type="entry name" value="THIOL:DISULFIDE INTERCHANGE PROTEIN DSBE"/>
    <property type="match status" value="1"/>
</dbReference>
<dbReference type="SUPFAM" id="SSF52833">
    <property type="entry name" value="Thioredoxin-like"/>
    <property type="match status" value="1"/>
</dbReference>
<dbReference type="InterPro" id="IPR036249">
    <property type="entry name" value="Thioredoxin-like_sf"/>
</dbReference>
<dbReference type="PROSITE" id="PS00194">
    <property type="entry name" value="THIOREDOXIN_1"/>
    <property type="match status" value="1"/>
</dbReference>
<keyword evidence="6" id="KW-1185">Reference proteome</keyword>
<evidence type="ECO:0000313" key="5">
    <source>
        <dbReference type="EMBL" id="NVD45841.1"/>
    </source>
</evidence>
<proteinExistence type="predicted"/>
<dbReference type="Pfam" id="PF08534">
    <property type="entry name" value="Redoxin"/>
    <property type="match status" value="1"/>
</dbReference>
<dbReference type="InterPro" id="IPR013766">
    <property type="entry name" value="Thioredoxin_domain"/>
</dbReference>
<dbReference type="RefSeq" id="WP_176268157.1">
    <property type="nucleotide sequence ID" value="NZ_JABWGV010000006.1"/>
</dbReference>
<evidence type="ECO:0000256" key="1">
    <source>
        <dbReference type="ARBA" id="ARBA00004196"/>
    </source>
</evidence>
<dbReference type="EMBL" id="JABWGV010000006">
    <property type="protein sequence ID" value="NVD45841.1"/>
    <property type="molecule type" value="Genomic_DNA"/>
</dbReference>
<keyword evidence="2" id="KW-0201">Cytochrome c-type biogenesis</keyword>
<dbReference type="GO" id="GO:0015036">
    <property type="term" value="F:disulfide oxidoreductase activity"/>
    <property type="evidence" value="ECO:0007669"/>
    <property type="project" value="UniProtKB-ARBA"/>
</dbReference>
<dbReference type="GO" id="GO:0030313">
    <property type="term" value="C:cell envelope"/>
    <property type="evidence" value="ECO:0007669"/>
    <property type="project" value="UniProtKB-SubCell"/>
</dbReference>
<dbReference type="PROSITE" id="PS51257">
    <property type="entry name" value="PROKAR_LIPOPROTEIN"/>
    <property type="match status" value="1"/>
</dbReference>
<gene>
    <name evidence="5" type="ORF">HUV48_12570</name>
</gene>
<evidence type="ECO:0000313" key="6">
    <source>
        <dbReference type="Proteomes" id="UP000561438"/>
    </source>
</evidence>
<comment type="subcellular location">
    <subcellularLocation>
        <location evidence="1">Cell envelope</location>
    </subcellularLocation>
</comment>
<evidence type="ECO:0000259" key="4">
    <source>
        <dbReference type="PROSITE" id="PS51352"/>
    </source>
</evidence>
<feature type="domain" description="Thioredoxin" evidence="4">
    <location>
        <begin position="56"/>
        <end position="198"/>
    </location>
</feature>
<dbReference type="PROSITE" id="PS51352">
    <property type="entry name" value="THIOREDOXIN_2"/>
    <property type="match status" value="1"/>
</dbReference>
<comment type="caution">
    <text evidence="5">The sequence shown here is derived from an EMBL/GenBank/DDBJ whole genome shotgun (WGS) entry which is preliminary data.</text>
</comment>
<name>A0A850H1K6_9SPHN</name>
<dbReference type="InterPro" id="IPR050553">
    <property type="entry name" value="Thioredoxin_ResA/DsbE_sf"/>
</dbReference>